<dbReference type="AlphaFoldDB" id="A0A673HID8"/>
<keyword evidence="6 11" id="KW-0378">Hydrolase</keyword>
<dbReference type="InterPro" id="IPR006085">
    <property type="entry name" value="XPG_DNA_repair_N"/>
</dbReference>
<organism evidence="15 16">
    <name type="scientific">Sinocyclocheilus rhinocerous</name>
    <dbReference type="NCBI Taxonomy" id="307959"/>
    <lineage>
        <taxon>Eukaryota</taxon>
        <taxon>Metazoa</taxon>
        <taxon>Chordata</taxon>
        <taxon>Craniata</taxon>
        <taxon>Vertebrata</taxon>
        <taxon>Euteleostomi</taxon>
        <taxon>Actinopterygii</taxon>
        <taxon>Neopterygii</taxon>
        <taxon>Teleostei</taxon>
        <taxon>Ostariophysi</taxon>
        <taxon>Cypriniformes</taxon>
        <taxon>Cyprinidae</taxon>
        <taxon>Cyprininae</taxon>
        <taxon>Sinocyclocheilus</taxon>
    </lineage>
</organism>
<keyword evidence="10" id="KW-0802">TPR repeat</keyword>
<dbReference type="Gene3D" id="1.10.150.20">
    <property type="entry name" value="5' to 3' exonuclease, C-terminal subdomain"/>
    <property type="match status" value="1"/>
</dbReference>
<feature type="region of interest" description="Disordered" evidence="12">
    <location>
        <begin position="537"/>
        <end position="660"/>
    </location>
</feature>
<dbReference type="InterPro" id="IPR029060">
    <property type="entry name" value="PIN-like_dom_sf"/>
</dbReference>
<dbReference type="EC" id="3.1.-.-" evidence="11"/>
<evidence type="ECO:0000256" key="6">
    <source>
        <dbReference type="ARBA" id="ARBA00022801"/>
    </source>
</evidence>
<dbReference type="SMART" id="SM00279">
    <property type="entry name" value="HhH2"/>
    <property type="match status" value="1"/>
</dbReference>
<evidence type="ECO:0000256" key="12">
    <source>
        <dbReference type="SAM" id="MobiDB-lite"/>
    </source>
</evidence>
<evidence type="ECO:0000259" key="13">
    <source>
        <dbReference type="SMART" id="SM00484"/>
    </source>
</evidence>
<dbReference type="Ensembl" id="ENSSRHT00000026791.1">
    <property type="protein sequence ID" value="ENSSRHP00000026014.1"/>
    <property type="gene ID" value="ENSSRHG00000013622.1"/>
</dbReference>
<dbReference type="GO" id="GO:0017108">
    <property type="term" value="F:5'-flap endonuclease activity"/>
    <property type="evidence" value="ECO:0007669"/>
    <property type="project" value="TreeGrafter"/>
</dbReference>
<comment type="subcellular location">
    <subcellularLocation>
        <location evidence="1 11">Nucleus</location>
    </subcellularLocation>
</comment>
<feature type="region of interest" description="Disordered" evidence="12">
    <location>
        <begin position="452"/>
        <end position="513"/>
    </location>
</feature>
<comment type="function">
    <text evidence="11">5'-&gt;3' double-stranded DNA exonuclease which may also possess a cryptic 3'-&gt;5' double-stranded DNA exonuclease activity. Functions in DNA mismatch repair.</text>
</comment>
<evidence type="ECO:0000256" key="10">
    <source>
        <dbReference type="PROSITE-ProRule" id="PRU00339"/>
    </source>
</evidence>
<feature type="compositionally biased region" description="Low complexity" evidence="12">
    <location>
        <begin position="553"/>
        <end position="567"/>
    </location>
</feature>
<evidence type="ECO:0000256" key="1">
    <source>
        <dbReference type="ARBA" id="ARBA00004123"/>
    </source>
</evidence>
<dbReference type="PROSITE" id="PS50005">
    <property type="entry name" value="TPR"/>
    <property type="match status" value="1"/>
</dbReference>
<name>A0A673HID8_9TELE</name>
<keyword evidence="16" id="KW-1185">Reference proteome</keyword>
<dbReference type="InterPro" id="IPR044752">
    <property type="entry name" value="PIN-like_EXO1"/>
</dbReference>
<dbReference type="InterPro" id="IPR006086">
    <property type="entry name" value="XPG-I_dom"/>
</dbReference>
<keyword evidence="11" id="KW-0238">DNA-binding</keyword>
<dbReference type="InterPro" id="IPR006084">
    <property type="entry name" value="XPG/Rad2"/>
</dbReference>
<keyword evidence="3 11" id="KW-0479">Metal-binding</keyword>
<evidence type="ECO:0000256" key="7">
    <source>
        <dbReference type="ARBA" id="ARBA00022842"/>
    </source>
</evidence>
<protein>
    <recommendedName>
        <fullName evidence="11">Exonuclease 1</fullName>
        <ecNumber evidence="11">3.1.-.-</ecNumber>
    </recommendedName>
</protein>
<dbReference type="FunFam" id="3.40.50.1010:FF:000096">
    <property type="entry name" value="Exonuclease 1"/>
    <property type="match status" value="1"/>
</dbReference>
<comment type="similarity">
    <text evidence="11">Belongs to the XPG/RAD2 endonuclease family. EXO1 subfamily.</text>
</comment>
<keyword evidence="9 11" id="KW-0539">Nucleus</keyword>
<dbReference type="PROSITE" id="PS00841">
    <property type="entry name" value="XPG_1"/>
    <property type="match status" value="1"/>
</dbReference>
<dbReference type="SUPFAM" id="SSF47807">
    <property type="entry name" value="5' to 3' exonuclease, C-terminal subdomain"/>
    <property type="match status" value="1"/>
</dbReference>
<dbReference type="PROSITE" id="PS00842">
    <property type="entry name" value="XPG_2"/>
    <property type="match status" value="1"/>
</dbReference>
<evidence type="ECO:0000259" key="14">
    <source>
        <dbReference type="SMART" id="SM00485"/>
    </source>
</evidence>
<dbReference type="Proteomes" id="UP000472270">
    <property type="component" value="Unassembled WGS sequence"/>
</dbReference>
<dbReference type="GO" id="GO:0006310">
    <property type="term" value="P:DNA recombination"/>
    <property type="evidence" value="ECO:0007669"/>
    <property type="project" value="TreeGrafter"/>
</dbReference>
<dbReference type="CDD" id="cd09857">
    <property type="entry name" value="PIN_EXO1"/>
    <property type="match status" value="1"/>
</dbReference>
<keyword evidence="5 11" id="KW-0227">DNA damage</keyword>
<feature type="compositionally biased region" description="Polar residues" evidence="12">
    <location>
        <begin position="313"/>
        <end position="326"/>
    </location>
</feature>
<dbReference type="InterPro" id="IPR008918">
    <property type="entry name" value="HhH2"/>
</dbReference>
<dbReference type="PANTHER" id="PTHR11081">
    <property type="entry name" value="FLAP ENDONUCLEASE FAMILY MEMBER"/>
    <property type="match status" value="1"/>
</dbReference>
<evidence type="ECO:0000256" key="2">
    <source>
        <dbReference type="ARBA" id="ARBA00022722"/>
    </source>
</evidence>
<dbReference type="GO" id="GO:0003677">
    <property type="term" value="F:DNA binding"/>
    <property type="evidence" value="ECO:0007669"/>
    <property type="project" value="UniProtKB-UniRule"/>
</dbReference>
<feature type="domain" description="XPG N-terminal" evidence="14">
    <location>
        <begin position="1"/>
        <end position="99"/>
    </location>
</feature>
<dbReference type="GO" id="GO:0035312">
    <property type="term" value="F:5'-3' DNA exonuclease activity"/>
    <property type="evidence" value="ECO:0007669"/>
    <property type="project" value="UniProtKB-UniRule"/>
</dbReference>
<evidence type="ECO:0000313" key="15">
    <source>
        <dbReference type="Ensembl" id="ENSSRHP00000026014.1"/>
    </source>
</evidence>
<feature type="compositionally biased region" description="Low complexity" evidence="12">
    <location>
        <begin position="588"/>
        <end position="597"/>
    </location>
</feature>
<keyword evidence="7 11" id="KW-0460">Magnesium</keyword>
<keyword evidence="2 11" id="KW-0540">Nuclease</keyword>
<feature type="domain" description="XPG-I" evidence="13">
    <location>
        <begin position="138"/>
        <end position="208"/>
    </location>
</feature>
<evidence type="ECO:0000256" key="5">
    <source>
        <dbReference type="ARBA" id="ARBA00022763"/>
    </source>
</evidence>
<evidence type="ECO:0000256" key="11">
    <source>
        <dbReference type="RuleBase" id="RU910737"/>
    </source>
</evidence>
<reference evidence="15" key="2">
    <citation type="submission" date="2025-09" db="UniProtKB">
        <authorList>
            <consortium name="Ensembl"/>
        </authorList>
    </citation>
    <scope>IDENTIFICATION</scope>
</reference>
<keyword evidence="11" id="KW-0269">Exonuclease</keyword>
<proteinExistence type="inferred from homology"/>
<keyword evidence="11" id="KW-0267">Excision nuclease</keyword>
<dbReference type="SMART" id="SM00484">
    <property type="entry name" value="XPGI"/>
    <property type="match status" value="1"/>
</dbReference>
<feature type="region of interest" description="Disordered" evidence="12">
    <location>
        <begin position="313"/>
        <end position="335"/>
    </location>
</feature>
<feature type="compositionally biased region" description="Polar residues" evidence="12">
    <location>
        <begin position="645"/>
        <end position="660"/>
    </location>
</feature>
<keyword evidence="11" id="KW-0228">DNA excision</keyword>
<dbReference type="Pfam" id="PF00867">
    <property type="entry name" value="XPG_I"/>
    <property type="match status" value="1"/>
</dbReference>
<dbReference type="GO" id="GO:0005634">
    <property type="term" value="C:nucleus"/>
    <property type="evidence" value="ECO:0007669"/>
    <property type="project" value="UniProtKB-SubCell"/>
</dbReference>
<accession>A0A673HID8</accession>
<reference evidence="15" key="1">
    <citation type="submission" date="2025-08" db="UniProtKB">
        <authorList>
            <consortium name="Ensembl"/>
        </authorList>
    </citation>
    <scope>IDENTIFICATION</scope>
</reference>
<evidence type="ECO:0000256" key="4">
    <source>
        <dbReference type="ARBA" id="ARBA00022759"/>
    </source>
</evidence>
<evidence type="ECO:0000256" key="3">
    <source>
        <dbReference type="ARBA" id="ARBA00022723"/>
    </source>
</evidence>
<dbReference type="Gene3D" id="3.40.50.1010">
    <property type="entry name" value="5'-nuclease"/>
    <property type="match status" value="1"/>
</dbReference>
<dbReference type="InterPro" id="IPR036279">
    <property type="entry name" value="5-3_exonuclease_C_sf"/>
</dbReference>
<sequence length="697" mass="76420">MGIQGLLQFIKDASEPINVKKYRGQIVAVDTYCWLHKGAFSCAEKLAKGEPTDQYVSYCMKFVDMLLSFGVKPILVFDGLNLPSKQEVEKSRRERRQANLQKGKQLLREGKISEARECFTRSVNITPSMAHDVIKTARMRGVDCVVAPYEADAQLAFLNKSGIAQAVITEDSDLLAFGCKKVISKMDKQGNGLEIDQCHLGRCKSLGNIFTEEKFRYMCILSGCDYLPSLYGIGLGKACKLLRILVRKIYYAGTNVGDERGLEMALGNLDINTMQRIDDFNPDAHYTQPTKAARSCSWNDRCDKSGPLQMSIWSKNYKPGSTQPKSPITPKRQPLTLGKERIVSMQSLKLPQKESQVKRPREDTSLSVDDLLGQYSVGVKRRCPETPPTTETLTNNNIVSKEKGQHSGSTVGQFQPRNRFATLLQLRNQSEEGTGEQATCSRFFCHGESNMADTQEESLKQDLPQPGGNTPASLGLGVFSWSGSTRELSKSALHPPTTTTDRHRSSTPSGLSTLQQFHRKKGSFSWAGSGLSLLSSSVEGTEDAEKSPRSPPSQDSAYFSQSSSTSAGVEDSLVTEDNSDKEKESDSDGSNSPSSSPTDKLKPALNRTKVSGLSRKRPCGQGKASKIKTSAPARPSGLRKKASGKKSTVNNENNPGQQATISGLWGAFSFKKDNLKLNACKKGKPMSPVRENVMTTD</sequence>
<dbReference type="InterPro" id="IPR019974">
    <property type="entry name" value="XPG_CS"/>
</dbReference>
<gene>
    <name evidence="15" type="primary">exo1</name>
</gene>
<dbReference type="GO" id="GO:0046872">
    <property type="term" value="F:metal ion binding"/>
    <property type="evidence" value="ECO:0007669"/>
    <property type="project" value="UniProtKB-UniRule"/>
</dbReference>
<feature type="repeat" description="TPR" evidence="10">
    <location>
        <begin position="96"/>
        <end position="129"/>
    </location>
</feature>
<dbReference type="SMART" id="SM00485">
    <property type="entry name" value="XPGN"/>
    <property type="match status" value="1"/>
</dbReference>
<dbReference type="SUPFAM" id="SSF88723">
    <property type="entry name" value="PIN domain-like"/>
    <property type="match status" value="1"/>
</dbReference>
<evidence type="ECO:0000256" key="8">
    <source>
        <dbReference type="ARBA" id="ARBA00023204"/>
    </source>
</evidence>
<dbReference type="PRINTS" id="PR00853">
    <property type="entry name" value="XPGRADSUPER"/>
</dbReference>
<evidence type="ECO:0000313" key="16">
    <source>
        <dbReference type="Proteomes" id="UP000472270"/>
    </source>
</evidence>
<dbReference type="InterPro" id="IPR019734">
    <property type="entry name" value="TPR_rpt"/>
</dbReference>
<keyword evidence="4" id="KW-0255">Endonuclease</keyword>
<dbReference type="Pfam" id="PF00752">
    <property type="entry name" value="XPG_N"/>
    <property type="match status" value="1"/>
</dbReference>
<evidence type="ECO:0000256" key="9">
    <source>
        <dbReference type="ARBA" id="ARBA00023242"/>
    </source>
</evidence>
<keyword evidence="8 11" id="KW-0234">DNA repair</keyword>
<dbReference type="PANTHER" id="PTHR11081:SF8">
    <property type="entry name" value="EXONUCLEASE 1"/>
    <property type="match status" value="1"/>
</dbReference>
<dbReference type="GO" id="GO:0006298">
    <property type="term" value="P:mismatch repair"/>
    <property type="evidence" value="ECO:0007669"/>
    <property type="project" value="TreeGrafter"/>
</dbReference>
<comment type="cofactor">
    <cofactor evidence="11">
        <name>Mg(2+)</name>
        <dbReference type="ChEBI" id="CHEBI:18420"/>
    </cofactor>
    <text evidence="11">Binds 2 magnesium ions per subunit. They probably participate in the reaction catalyzed by the enzyme. May bind an additional third magnesium ion after substrate binding.</text>
</comment>